<protein>
    <submittedName>
        <fullName evidence="1">Uncharacterized protein</fullName>
    </submittedName>
</protein>
<gene>
    <name evidence="1" type="ORF">AVEN_154619_1</name>
</gene>
<dbReference type="EMBL" id="BGPR01003953">
    <property type="protein sequence ID" value="GBM94286.1"/>
    <property type="molecule type" value="Genomic_DNA"/>
</dbReference>
<dbReference type="AlphaFoldDB" id="A0A4Y2JYE1"/>
<name>A0A4Y2JYE1_ARAVE</name>
<organism evidence="1 2">
    <name type="scientific">Araneus ventricosus</name>
    <name type="common">Orbweaver spider</name>
    <name type="synonym">Epeira ventricosa</name>
    <dbReference type="NCBI Taxonomy" id="182803"/>
    <lineage>
        <taxon>Eukaryota</taxon>
        <taxon>Metazoa</taxon>
        <taxon>Ecdysozoa</taxon>
        <taxon>Arthropoda</taxon>
        <taxon>Chelicerata</taxon>
        <taxon>Arachnida</taxon>
        <taxon>Araneae</taxon>
        <taxon>Araneomorphae</taxon>
        <taxon>Entelegynae</taxon>
        <taxon>Araneoidea</taxon>
        <taxon>Araneidae</taxon>
        <taxon>Araneus</taxon>
    </lineage>
</organism>
<comment type="caution">
    <text evidence="1">The sequence shown here is derived from an EMBL/GenBank/DDBJ whole genome shotgun (WGS) entry which is preliminary data.</text>
</comment>
<evidence type="ECO:0000313" key="1">
    <source>
        <dbReference type="EMBL" id="GBM94286.1"/>
    </source>
</evidence>
<evidence type="ECO:0000313" key="2">
    <source>
        <dbReference type="Proteomes" id="UP000499080"/>
    </source>
</evidence>
<keyword evidence="2" id="KW-1185">Reference proteome</keyword>
<dbReference type="Proteomes" id="UP000499080">
    <property type="component" value="Unassembled WGS sequence"/>
</dbReference>
<sequence length="171" mass="19538">MGADEKIKKVDVFFSALFARLRIPYFRFEAIRGQFWNGLLHFEPRSDDESDTWADIPSPNFRATLPERRETEGGRQLLEFYTIPCPRFQDPSASPASAPPPFSQRVRMSTKRIMVTLVIALIYPANRENAAPCPVPVAITGTEPDEWTWDPANRQTINPLTDLFQNLTQIL</sequence>
<accession>A0A4Y2JYE1</accession>
<reference evidence="1 2" key="1">
    <citation type="journal article" date="2019" name="Sci. Rep.">
        <title>Orb-weaving spider Araneus ventricosus genome elucidates the spidroin gene catalogue.</title>
        <authorList>
            <person name="Kono N."/>
            <person name="Nakamura H."/>
            <person name="Ohtoshi R."/>
            <person name="Moran D.A.P."/>
            <person name="Shinohara A."/>
            <person name="Yoshida Y."/>
            <person name="Fujiwara M."/>
            <person name="Mori M."/>
            <person name="Tomita M."/>
            <person name="Arakawa K."/>
        </authorList>
    </citation>
    <scope>NUCLEOTIDE SEQUENCE [LARGE SCALE GENOMIC DNA]</scope>
</reference>
<proteinExistence type="predicted"/>